<dbReference type="PANTHER" id="PTHR11567">
    <property type="entry name" value="ACID PHOSPHATASE-RELATED"/>
    <property type="match status" value="1"/>
</dbReference>
<comment type="caution">
    <text evidence="5">The sequence shown here is derived from an EMBL/GenBank/DDBJ whole genome shotgun (WGS) entry which is preliminary data.</text>
</comment>
<feature type="region of interest" description="Disordered" evidence="3">
    <location>
        <begin position="799"/>
        <end position="821"/>
    </location>
</feature>
<feature type="chain" id="PRO_5013022923" evidence="4">
    <location>
        <begin position="19"/>
        <end position="821"/>
    </location>
</feature>
<dbReference type="PANTHER" id="PTHR11567:SF110">
    <property type="entry name" value="2-PHOSPHOXYLOSE PHOSPHATASE 1"/>
    <property type="match status" value="1"/>
</dbReference>
<evidence type="ECO:0000256" key="3">
    <source>
        <dbReference type="SAM" id="MobiDB-lite"/>
    </source>
</evidence>
<dbReference type="GO" id="GO:0016791">
    <property type="term" value="F:phosphatase activity"/>
    <property type="evidence" value="ECO:0007669"/>
    <property type="project" value="TreeGrafter"/>
</dbReference>
<feature type="signal peptide" evidence="4">
    <location>
        <begin position="1"/>
        <end position="18"/>
    </location>
</feature>
<dbReference type="InterPro" id="IPR029033">
    <property type="entry name" value="His_PPase_superfam"/>
</dbReference>
<evidence type="ECO:0000256" key="1">
    <source>
        <dbReference type="ARBA" id="ARBA00005375"/>
    </source>
</evidence>
<proteinExistence type="inferred from homology"/>
<organism evidence="5 6">
    <name type="scientific">Symbiodinium microadriaticum</name>
    <name type="common">Dinoflagellate</name>
    <name type="synonym">Zooxanthella microadriatica</name>
    <dbReference type="NCBI Taxonomy" id="2951"/>
    <lineage>
        <taxon>Eukaryota</taxon>
        <taxon>Sar</taxon>
        <taxon>Alveolata</taxon>
        <taxon>Dinophyceae</taxon>
        <taxon>Suessiales</taxon>
        <taxon>Symbiodiniaceae</taxon>
        <taxon>Symbiodinium</taxon>
    </lineage>
</organism>
<keyword evidence="2" id="KW-0378">Hydrolase</keyword>
<evidence type="ECO:0000313" key="5">
    <source>
        <dbReference type="EMBL" id="OLQ02388.1"/>
    </source>
</evidence>
<dbReference type="InterPro" id="IPR000560">
    <property type="entry name" value="His_Pase_clade-2"/>
</dbReference>
<protein>
    <submittedName>
        <fullName evidence="5">Lysosomal acid phosphatase</fullName>
    </submittedName>
</protein>
<dbReference type="Pfam" id="PF00328">
    <property type="entry name" value="His_Phos_2"/>
    <property type="match status" value="1"/>
</dbReference>
<comment type="similarity">
    <text evidence="1">Belongs to the histidine acid phosphatase family.</text>
</comment>
<sequence>MWPAFVPLLLGFLPVSIAALERLVLVSRHGERQRLWKDQVTQAEDKAGEGGPRLTAKGAKELVDVGRSLRQRYMRPGCSQARCLEGSIGNGTYVPAEVRAESSGLARTLGSAYALHEGLLPQGSVPSGDLAGSVVVPIPVYSRPKNEDFILRGYTMCSSQERSVENWYSSVQFRDKAEETVEFRTRVASALGHTNVTEDDGTGAPLPDWWNTYDELVIAAQAGSPVVNSSDMKEAEELAAWLEAMKFSRKVAGNRCGGPLLHAIGERLDSSKYPELRLLHYSAHYATMLCLLTALGISASPEKAQDSWLTSELLGLSSVLAFEVSSAEEPIVRLHYWPGTDSSDDTWRSLDLPCAGVGTAGAAGAAGGCTVSQFKAWAAAQGLPTLRAWCRACENFEPERRLCSMTAPTQEDDSLHPQWDLPAIAFVFLGVGMSAFLAVGCYTFRRSFSACLSVDEERRSMVNHNGATIGACSPGAKPLQIRLAAGNFTAQGAVWCYILEDSFVQCRGVVIGTCPKTHDPENGRNIRICRLPVEARPRRGLQFAALSREAYDVGGHITYTSSRVALTVTPDGWICGHSTREMEGAIDLSAIRFCKQGGISLTDEVTLHTVDVRGSRLVCLQGHLSECFYVLQSKRPLAMLPESCRPKEVLHFVTPGSGPGAFHLIQVRPTQGSGIGGDLMWKDGVWNHDEVHLTGIMYEVSADALSLSFLDASWSQEILRIFVAEFQKFLMAKFGSIDDAWDEAFDLNGLGVVNFTQFSVGCKKAGYVGNATRLWAAINDDHGDVICLDQLARNYLEPEPSDQLDIGRNGEDPPALENGAG</sequence>
<dbReference type="AlphaFoldDB" id="A0A1Q9E4P2"/>
<evidence type="ECO:0000256" key="2">
    <source>
        <dbReference type="ARBA" id="ARBA00022801"/>
    </source>
</evidence>
<dbReference type="Proteomes" id="UP000186817">
    <property type="component" value="Unassembled WGS sequence"/>
</dbReference>
<dbReference type="InterPro" id="IPR050645">
    <property type="entry name" value="Histidine_acid_phosphatase"/>
</dbReference>
<accession>A0A1Q9E4P2</accession>
<reference evidence="5 6" key="1">
    <citation type="submission" date="2016-02" db="EMBL/GenBank/DDBJ databases">
        <title>Genome analysis of coral dinoflagellate symbionts highlights evolutionary adaptations to a symbiotic lifestyle.</title>
        <authorList>
            <person name="Aranda M."/>
            <person name="Li Y."/>
            <person name="Liew Y.J."/>
            <person name="Baumgarten S."/>
            <person name="Simakov O."/>
            <person name="Wilson M."/>
            <person name="Piel J."/>
            <person name="Ashoor H."/>
            <person name="Bougouffa S."/>
            <person name="Bajic V.B."/>
            <person name="Ryu T."/>
            <person name="Ravasi T."/>
            <person name="Bayer T."/>
            <person name="Micklem G."/>
            <person name="Kim H."/>
            <person name="Bhak J."/>
            <person name="Lajeunesse T.C."/>
            <person name="Voolstra C.R."/>
        </authorList>
    </citation>
    <scope>NUCLEOTIDE SEQUENCE [LARGE SCALE GENOMIC DNA]</scope>
    <source>
        <strain evidence="5 6">CCMP2467</strain>
    </source>
</reference>
<evidence type="ECO:0000256" key="4">
    <source>
        <dbReference type="SAM" id="SignalP"/>
    </source>
</evidence>
<gene>
    <name evidence="5" type="primary">Acp2</name>
    <name evidence="5" type="ORF">AK812_SmicGene14807</name>
</gene>
<dbReference type="Gene3D" id="3.40.50.1240">
    <property type="entry name" value="Phosphoglycerate mutase-like"/>
    <property type="match status" value="1"/>
</dbReference>
<keyword evidence="6" id="KW-1185">Reference proteome</keyword>
<dbReference type="OrthoDB" id="424800at2759"/>
<evidence type="ECO:0000313" key="6">
    <source>
        <dbReference type="Proteomes" id="UP000186817"/>
    </source>
</evidence>
<keyword evidence="4" id="KW-0732">Signal</keyword>
<dbReference type="CDD" id="cd07061">
    <property type="entry name" value="HP_HAP_like"/>
    <property type="match status" value="1"/>
</dbReference>
<dbReference type="SUPFAM" id="SSF53254">
    <property type="entry name" value="Phosphoglycerate mutase-like"/>
    <property type="match status" value="1"/>
</dbReference>
<dbReference type="EMBL" id="LSRX01000265">
    <property type="protein sequence ID" value="OLQ02388.1"/>
    <property type="molecule type" value="Genomic_DNA"/>
</dbReference>
<name>A0A1Q9E4P2_SYMMI</name>